<dbReference type="Proteomes" id="UP001521137">
    <property type="component" value="Unassembled WGS sequence"/>
</dbReference>
<keyword evidence="1" id="KW-1133">Transmembrane helix</keyword>
<keyword evidence="3" id="KW-1185">Reference proteome</keyword>
<feature type="transmembrane region" description="Helical" evidence="1">
    <location>
        <begin position="12"/>
        <end position="29"/>
    </location>
</feature>
<name>A0ABS9D910_9ALTE</name>
<feature type="transmembrane region" description="Helical" evidence="1">
    <location>
        <begin position="66"/>
        <end position="90"/>
    </location>
</feature>
<organism evidence="2 3">
    <name type="scientific">Paraglaciecola algarum</name>
    <dbReference type="NCBI Taxonomy" id="3050085"/>
    <lineage>
        <taxon>Bacteria</taxon>
        <taxon>Pseudomonadati</taxon>
        <taxon>Pseudomonadota</taxon>
        <taxon>Gammaproteobacteria</taxon>
        <taxon>Alteromonadales</taxon>
        <taxon>Alteromonadaceae</taxon>
        <taxon>Paraglaciecola</taxon>
    </lineage>
</organism>
<keyword evidence="1" id="KW-0812">Transmembrane</keyword>
<accession>A0ABS9D910</accession>
<comment type="caution">
    <text evidence="2">The sequence shown here is derived from an EMBL/GenBank/DDBJ whole genome shotgun (WGS) entry which is preliminary data.</text>
</comment>
<proteinExistence type="predicted"/>
<sequence length="103" mass="11765">MKYLQYRWKSRLLMVLLVSILISLLFITLEQTSWAEQINLQGYTHGENEGSTQGNNSGGKPNFPSYLMYILPFVKELILIGVPLLLTLLVTKLFAKFSQKNKA</sequence>
<dbReference type="EMBL" id="JAKGAS010000008">
    <property type="protein sequence ID" value="MCF2949458.1"/>
    <property type="molecule type" value="Genomic_DNA"/>
</dbReference>
<reference evidence="2 3" key="1">
    <citation type="submission" date="2022-01" db="EMBL/GenBank/DDBJ databases">
        <title>Paraglaciecola sp. G1-23.</title>
        <authorList>
            <person name="Jin M.S."/>
            <person name="Han D.M."/>
            <person name="Kim H.M."/>
            <person name="Jeon C.O."/>
        </authorList>
    </citation>
    <scope>NUCLEOTIDE SEQUENCE [LARGE SCALE GENOMIC DNA]</scope>
    <source>
        <strain evidence="2 3">G1-23</strain>
    </source>
</reference>
<evidence type="ECO:0000313" key="2">
    <source>
        <dbReference type="EMBL" id="MCF2949458.1"/>
    </source>
</evidence>
<keyword evidence="1" id="KW-0472">Membrane</keyword>
<gene>
    <name evidence="2" type="ORF">L0668_15165</name>
</gene>
<dbReference type="RefSeq" id="WP_235313558.1">
    <property type="nucleotide sequence ID" value="NZ_JAKGAS010000008.1"/>
</dbReference>
<evidence type="ECO:0000313" key="3">
    <source>
        <dbReference type="Proteomes" id="UP001521137"/>
    </source>
</evidence>
<protein>
    <submittedName>
        <fullName evidence="2">Uncharacterized protein</fullName>
    </submittedName>
</protein>
<evidence type="ECO:0000256" key="1">
    <source>
        <dbReference type="SAM" id="Phobius"/>
    </source>
</evidence>